<proteinExistence type="predicted"/>
<gene>
    <name evidence="1" type="ORF">METZ01_LOCUS422667</name>
</gene>
<reference evidence="1" key="1">
    <citation type="submission" date="2018-05" db="EMBL/GenBank/DDBJ databases">
        <authorList>
            <person name="Lanie J.A."/>
            <person name="Ng W.-L."/>
            <person name="Kazmierczak K.M."/>
            <person name="Andrzejewski T.M."/>
            <person name="Davidsen T.M."/>
            <person name="Wayne K.J."/>
            <person name="Tettelin H."/>
            <person name="Glass J.I."/>
            <person name="Rusch D."/>
            <person name="Podicherti R."/>
            <person name="Tsui H.-C.T."/>
            <person name="Winkler M.E."/>
        </authorList>
    </citation>
    <scope>NUCLEOTIDE SEQUENCE</scope>
</reference>
<dbReference type="AlphaFoldDB" id="A0A382XFQ1"/>
<dbReference type="EMBL" id="UINC01167349">
    <property type="protein sequence ID" value="SVD69813.1"/>
    <property type="molecule type" value="Genomic_DNA"/>
</dbReference>
<accession>A0A382XFQ1</accession>
<sequence length="111" mass="11634">VADVIKVLGQLDTAATTVTTLYTVPSATVTTISSIVAANRTGSAITFRLSVHVAGAGADDKQYLYYDKSVPANDSLTIVIGITLNQTDVLKVYASAVDMSFNVFGVETTND</sequence>
<evidence type="ECO:0000313" key="1">
    <source>
        <dbReference type="EMBL" id="SVD69813.1"/>
    </source>
</evidence>
<name>A0A382XFQ1_9ZZZZ</name>
<feature type="non-terminal residue" evidence="1">
    <location>
        <position position="1"/>
    </location>
</feature>
<protein>
    <submittedName>
        <fullName evidence="1">Uncharacterized protein</fullName>
    </submittedName>
</protein>
<organism evidence="1">
    <name type="scientific">marine metagenome</name>
    <dbReference type="NCBI Taxonomy" id="408172"/>
    <lineage>
        <taxon>unclassified sequences</taxon>
        <taxon>metagenomes</taxon>
        <taxon>ecological metagenomes</taxon>
    </lineage>
</organism>